<organism evidence="1">
    <name type="scientific">marine sediment metagenome</name>
    <dbReference type="NCBI Taxonomy" id="412755"/>
    <lineage>
        <taxon>unclassified sequences</taxon>
        <taxon>metagenomes</taxon>
        <taxon>ecological metagenomes</taxon>
    </lineage>
</organism>
<sequence>DAGKYGSLAQAEHLVVQGDIVEGATINFYVNNVDTSQTAVFLPGDGPTELNLTVTISAEGGGGGGAPVTRPTTVEASLFGDTVEFSIDSEGVIVKYFIVVLLADTVKTG</sequence>
<name>X1NYS1_9ZZZZ</name>
<dbReference type="AlphaFoldDB" id="X1NYS1"/>
<dbReference type="EMBL" id="BARV01033334">
    <property type="protein sequence ID" value="GAI49197.1"/>
    <property type="molecule type" value="Genomic_DNA"/>
</dbReference>
<comment type="caution">
    <text evidence="1">The sequence shown here is derived from an EMBL/GenBank/DDBJ whole genome shotgun (WGS) entry which is preliminary data.</text>
</comment>
<feature type="non-terminal residue" evidence="1">
    <location>
        <position position="1"/>
    </location>
</feature>
<reference evidence="1" key="1">
    <citation type="journal article" date="2014" name="Front. Microbiol.">
        <title>High frequency of phylogenetically diverse reductive dehalogenase-homologous genes in deep subseafloor sedimentary metagenomes.</title>
        <authorList>
            <person name="Kawai M."/>
            <person name="Futagami T."/>
            <person name="Toyoda A."/>
            <person name="Takaki Y."/>
            <person name="Nishi S."/>
            <person name="Hori S."/>
            <person name="Arai W."/>
            <person name="Tsubouchi T."/>
            <person name="Morono Y."/>
            <person name="Uchiyama I."/>
            <person name="Ito T."/>
            <person name="Fujiyama A."/>
            <person name="Inagaki F."/>
            <person name="Takami H."/>
        </authorList>
    </citation>
    <scope>NUCLEOTIDE SEQUENCE</scope>
    <source>
        <strain evidence="1">Expedition CK06-06</strain>
    </source>
</reference>
<protein>
    <submittedName>
        <fullName evidence="1">Uncharacterized protein</fullName>
    </submittedName>
</protein>
<accession>X1NYS1</accession>
<gene>
    <name evidence="1" type="ORF">S06H3_52409</name>
</gene>
<proteinExistence type="predicted"/>
<evidence type="ECO:0000313" key="1">
    <source>
        <dbReference type="EMBL" id="GAI49197.1"/>
    </source>
</evidence>